<name>A0ABM3X715_ERIEU</name>
<keyword evidence="2" id="KW-0732">Signal</keyword>
<evidence type="ECO:0000313" key="4">
    <source>
        <dbReference type="RefSeq" id="XP_060044587.1"/>
    </source>
</evidence>
<dbReference type="PANTHER" id="PTHR16510:SF4">
    <property type="entry name" value="MATRIX EXTRACELLULAR PHOSPHOGLYCOPROTEIN"/>
    <property type="match status" value="1"/>
</dbReference>
<feature type="compositionally biased region" description="Basic and acidic residues" evidence="1">
    <location>
        <begin position="398"/>
        <end position="408"/>
    </location>
</feature>
<dbReference type="Proteomes" id="UP001652624">
    <property type="component" value="Chromosome 3"/>
</dbReference>
<reference evidence="4" key="1">
    <citation type="submission" date="2025-08" db="UniProtKB">
        <authorList>
            <consortium name="RefSeq"/>
        </authorList>
    </citation>
    <scope>IDENTIFICATION</scope>
</reference>
<feature type="compositionally biased region" description="Basic and acidic residues" evidence="1">
    <location>
        <begin position="345"/>
        <end position="354"/>
    </location>
</feature>
<evidence type="ECO:0000256" key="1">
    <source>
        <dbReference type="SAM" id="MobiDB-lite"/>
    </source>
</evidence>
<evidence type="ECO:0000313" key="3">
    <source>
        <dbReference type="Proteomes" id="UP001652624"/>
    </source>
</evidence>
<feature type="region of interest" description="Disordered" evidence="1">
    <location>
        <begin position="222"/>
        <end position="461"/>
    </location>
</feature>
<feature type="chain" id="PRO_5046182565" evidence="2">
    <location>
        <begin position="17"/>
        <end position="461"/>
    </location>
</feature>
<dbReference type="Pfam" id="PF07175">
    <property type="entry name" value="Osteoregulin"/>
    <property type="match status" value="1"/>
</dbReference>
<feature type="region of interest" description="Disordered" evidence="1">
    <location>
        <begin position="138"/>
        <end position="190"/>
    </location>
</feature>
<dbReference type="GeneID" id="103120894"/>
<feature type="compositionally biased region" description="Basic and acidic residues" evidence="1">
    <location>
        <begin position="49"/>
        <end position="70"/>
    </location>
</feature>
<gene>
    <name evidence="4" type="primary">MEPE</name>
</gene>
<dbReference type="InterPro" id="IPR009837">
    <property type="entry name" value="MEPE"/>
</dbReference>
<feature type="signal peptide" evidence="2">
    <location>
        <begin position="1"/>
        <end position="16"/>
    </location>
</feature>
<feature type="region of interest" description="Disordered" evidence="1">
    <location>
        <begin position="49"/>
        <end position="92"/>
    </location>
</feature>
<dbReference type="PANTHER" id="PTHR16510">
    <property type="entry name" value="EXTRACELLULAR MATRIX PHOSPHOGLYCOPROTEIN WITH ASARM MOTIF"/>
    <property type="match status" value="1"/>
</dbReference>
<accession>A0ABM3X715</accession>
<evidence type="ECO:0000256" key="2">
    <source>
        <dbReference type="SAM" id="SignalP"/>
    </source>
</evidence>
<sequence>MQVVCLGLLLFTLAWAAPTFQPQIKKTQQDCVGEQKQEEKTTGHAALYHFDKGKSREPEREGNVIQEKQRKILPFGSNEHHQSSKPSSLFENEQTMSDNYQIRSKEHAHGILSADADGGTDGGDLAAGHEENGATLRRAKRHHLRQPETHTESLGGESKPRKTQSQIPTDANYATSPSEDKKNHQRVPTAWNVPIKTQSIPYMEVSPVYLKQLPKVKWVPSDFEGSGHSAPEGRGDDTSPFSGDGQLGEGEATDPGLEDTNTQTEPSGPDVAGTVPLNSGDPPHNELPGQGEDTHTLEGLGTANGNDIMGSTSLGGLPGTGSSRGGADSQNAHRGQVEFHYPSPTEKERRKESSRGAGQTHNEIPKRGQGGSHKGAKHSIGSWAPNQGKEGFPGKGLSHHDPSVETHGRKGHYVPHKQSNSTRNRGSWGSRIPHSNRFSHPRKYDSSESSSSDSWSESEGD</sequence>
<protein>
    <submittedName>
        <fullName evidence="4">Matrix extracellular phosphoglycoprotein</fullName>
    </submittedName>
</protein>
<feature type="compositionally biased region" description="Polar residues" evidence="1">
    <location>
        <begin position="417"/>
        <end position="427"/>
    </location>
</feature>
<feature type="compositionally biased region" description="Polar residues" evidence="1">
    <location>
        <begin position="163"/>
        <end position="177"/>
    </location>
</feature>
<proteinExistence type="predicted"/>
<dbReference type="RefSeq" id="XP_060044587.1">
    <property type="nucleotide sequence ID" value="XM_060188604.1"/>
</dbReference>
<organism evidence="3 4">
    <name type="scientific">Erinaceus europaeus</name>
    <name type="common">Western European hedgehog</name>
    <dbReference type="NCBI Taxonomy" id="9365"/>
    <lineage>
        <taxon>Eukaryota</taxon>
        <taxon>Metazoa</taxon>
        <taxon>Chordata</taxon>
        <taxon>Craniata</taxon>
        <taxon>Vertebrata</taxon>
        <taxon>Euteleostomi</taxon>
        <taxon>Mammalia</taxon>
        <taxon>Eutheria</taxon>
        <taxon>Laurasiatheria</taxon>
        <taxon>Eulipotyphla</taxon>
        <taxon>Erinaceidae</taxon>
        <taxon>Erinaceinae</taxon>
        <taxon>Erinaceus</taxon>
    </lineage>
</organism>
<keyword evidence="3" id="KW-1185">Reference proteome</keyword>